<dbReference type="AlphaFoldDB" id="N6VMY8"/>
<dbReference type="Proteomes" id="UP000014011">
    <property type="component" value="Unassembled WGS sequence"/>
</dbReference>
<dbReference type="InterPro" id="IPR047937">
    <property type="entry name" value="Eex_IncN-like"/>
</dbReference>
<dbReference type="PROSITE" id="PS51257">
    <property type="entry name" value="PROKAR_LIPOPROTEIN"/>
    <property type="match status" value="1"/>
</dbReference>
<name>N6VMY8_BARVB</name>
<dbReference type="EMBL" id="AGWD01000016">
    <property type="protein sequence ID" value="ENN94531.1"/>
    <property type="molecule type" value="Genomic_DNA"/>
</dbReference>
<organism evidence="2 3">
    <name type="scientific">Bartonella vinsonii subsp. berkhoffii str. Tweed</name>
    <dbReference type="NCBI Taxonomy" id="1094502"/>
    <lineage>
        <taxon>Bacteria</taxon>
        <taxon>Pseudomonadati</taxon>
        <taxon>Pseudomonadota</taxon>
        <taxon>Alphaproteobacteria</taxon>
        <taxon>Hyphomicrobiales</taxon>
        <taxon>Bartonellaceae</taxon>
        <taxon>Bartonella</taxon>
    </lineage>
</organism>
<sequence>MKKIIITALLLCIGFVTASCEKTYSVAEFKKDKKLMEEWGQKCEKMGPSLRSSSKNCQNLVIAAREFTLEGFYEELKKE</sequence>
<evidence type="ECO:0008006" key="4">
    <source>
        <dbReference type="Google" id="ProtNLM"/>
    </source>
</evidence>
<accession>N6VMY8</accession>
<reference evidence="2 3" key="1">
    <citation type="journal article" date="2013" name="PLoS Genet.">
        <title>A gene transfer agent and a dynamic repertoire of secretion systems hold the keys to the explosive radiation of the emerging pathogen Bartonella.</title>
        <authorList>
            <person name="Guy L."/>
            <person name="Nystedt B."/>
            <person name="Toft C."/>
            <person name="Zaremba-Niedzwiedzka K."/>
            <person name="Berglund E.C."/>
            <person name="Granberg F."/>
            <person name="Naslund K."/>
            <person name="Eriksson A.S."/>
            <person name="Andersson S.G."/>
        </authorList>
    </citation>
    <scope>NUCLEOTIDE SEQUENCE [LARGE SCALE GENOMIC DNA]</scope>
    <source>
        <strain evidence="2">Tweed</strain>
    </source>
</reference>
<evidence type="ECO:0000313" key="3">
    <source>
        <dbReference type="Proteomes" id="UP000014011"/>
    </source>
</evidence>
<evidence type="ECO:0000313" key="2">
    <source>
        <dbReference type="EMBL" id="ENN94531.1"/>
    </source>
</evidence>
<protein>
    <recommendedName>
        <fullName evidence="4">Lipoprotein</fullName>
    </recommendedName>
</protein>
<feature type="chain" id="PRO_5004127046" description="Lipoprotein" evidence="1">
    <location>
        <begin position="19"/>
        <end position="79"/>
    </location>
</feature>
<gene>
    <name evidence="2" type="ORF">BVtw_13080</name>
</gene>
<proteinExistence type="predicted"/>
<comment type="caution">
    <text evidence="2">The sequence shown here is derived from an EMBL/GenBank/DDBJ whole genome shotgun (WGS) entry which is preliminary data.</text>
</comment>
<dbReference type="NCBIfam" id="NF033894">
    <property type="entry name" value="Eex_IncN"/>
    <property type="match status" value="1"/>
</dbReference>
<feature type="signal peptide" evidence="1">
    <location>
        <begin position="1"/>
        <end position="18"/>
    </location>
</feature>
<keyword evidence="1" id="KW-0732">Signal</keyword>
<evidence type="ECO:0000256" key="1">
    <source>
        <dbReference type="SAM" id="SignalP"/>
    </source>
</evidence>
<dbReference type="RefSeq" id="WP_010705584.1">
    <property type="nucleotide sequence ID" value="NZ_KB915634.1"/>
</dbReference>
<dbReference type="HOGENOM" id="CLU_161848_2_0_5"/>
<dbReference type="PATRIC" id="fig|1094502.3.peg.1567"/>